<evidence type="ECO:0000313" key="2">
    <source>
        <dbReference type="EMBL" id="MDR7304522.1"/>
    </source>
</evidence>
<evidence type="ECO:0000313" key="3">
    <source>
        <dbReference type="Proteomes" id="UP001180845"/>
    </source>
</evidence>
<dbReference type="EMBL" id="JAVDXW010000002">
    <property type="protein sequence ID" value="MDR7304522.1"/>
    <property type="molecule type" value="Genomic_DNA"/>
</dbReference>
<feature type="domain" description="DUF4158" evidence="1">
    <location>
        <begin position="6"/>
        <end position="148"/>
    </location>
</feature>
<accession>A0AAE3ZJX9</accession>
<name>A0AAE3ZJX9_9ACTN</name>
<evidence type="ECO:0000259" key="1">
    <source>
        <dbReference type="Pfam" id="PF13700"/>
    </source>
</evidence>
<comment type="caution">
    <text evidence="2">The sequence shown here is derived from an EMBL/GenBank/DDBJ whole genome shotgun (WGS) entry which is preliminary data.</text>
</comment>
<dbReference type="RefSeq" id="WP_310278723.1">
    <property type="nucleotide sequence ID" value="NZ_JAVDXW010000002.1"/>
</dbReference>
<keyword evidence="3" id="KW-1185">Reference proteome</keyword>
<dbReference type="InterPro" id="IPR025296">
    <property type="entry name" value="DUF4158"/>
</dbReference>
<dbReference type="Proteomes" id="UP001180845">
    <property type="component" value="Unassembled WGS sequence"/>
</dbReference>
<reference evidence="2" key="1">
    <citation type="submission" date="2023-07" db="EMBL/GenBank/DDBJ databases">
        <title>Sequencing the genomes of 1000 actinobacteria strains.</title>
        <authorList>
            <person name="Klenk H.-P."/>
        </authorList>
    </citation>
    <scope>NUCLEOTIDE SEQUENCE</scope>
    <source>
        <strain evidence="2">DSM 45977</strain>
    </source>
</reference>
<proteinExistence type="predicted"/>
<organism evidence="2 3">
    <name type="scientific">Haloactinomyces albus</name>
    <dbReference type="NCBI Taxonomy" id="1352928"/>
    <lineage>
        <taxon>Bacteria</taxon>
        <taxon>Bacillati</taxon>
        <taxon>Actinomycetota</taxon>
        <taxon>Actinomycetes</taxon>
        <taxon>Actinopolysporales</taxon>
        <taxon>Actinopolysporaceae</taxon>
        <taxon>Haloactinomyces</taxon>
    </lineage>
</organism>
<dbReference type="Pfam" id="PF13700">
    <property type="entry name" value="DUF4158"/>
    <property type="match status" value="1"/>
</dbReference>
<protein>
    <recommendedName>
        <fullName evidence="1">DUF4158 domain-containing protein</fullName>
    </recommendedName>
</protein>
<sequence length="200" mass="22825">MRQSWEPDELVDLWTLVGEDWRLVGNKSGATRLGFRLLLKFFEIEARVPAYPEETPAAAVNYVASQVRVEPTEFTKYSLTGRTVEYHRSQIRDAMRFRPATEADEQRWTEWLSEELVGVEMARQRSASAVLTRCRQEKVEPPTSGRVEPAGDRLEVLSVWCTGSMPVLSGECEARKASCSGWPKPSWITPTSWCGRRCIR</sequence>
<dbReference type="AlphaFoldDB" id="A0AAE3ZJX9"/>
<gene>
    <name evidence="2" type="ORF">JOF55_004766</name>
</gene>